<feature type="domain" description="Peptidase S12 Pab87-related C-terminal" evidence="1">
    <location>
        <begin position="100"/>
        <end position="183"/>
    </location>
</feature>
<comment type="caution">
    <text evidence="2">The sequence shown here is derived from an EMBL/GenBank/DDBJ whole genome shotgun (WGS) entry which is preliminary data.</text>
</comment>
<evidence type="ECO:0000259" key="1">
    <source>
        <dbReference type="Pfam" id="PF11954"/>
    </source>
</evidence>
<dbReference type="InterPro" id="IPR021860">
    <property type="entry name" value="Peptidase_S12_Pab87-rel_C"/>
</dbReference>
<dbReference type="OrthoDB" id="955781at2"/>
<accession>A0A3P1CKV0</accession>
<keyword evidence="3" id="KW-1185">Reference proteome</keyword>
<name>A0A3P1CKV0_9BACT</name>
<dbReference type="EMBL" id="RQJP01000003">
    <property type="protein sequence ID" value="RRB13544.1"/>
    <property type="molecule type" value="Genomic_DNA"/>
</dbReference>
<evidence type="ECO:0000313" key="2">
    <source>
        <dbReference type="EMBL" id="RRB13544.1"/>
    </source>
</evidence>
<reference evidence="2 3" key="1">
    <citation type="submission" date="2018-11" db="EMBL/GenBank/DDBJ databases">
        <authorList>
            <person name="Zhou Z."/>
            <person name="Wang G."/>
        </authorList>
    </citation>
    <scope>NUCLEOTIDE SEQUENCE [LARGE SCALE GENOMIC DNA]</scope>
    <source>
        <strain evidence="2 3">KCTC42998</strain>
    </source>
</reference>
<proteinExistence type="predicted"/>
<organism evidence="2 3">
    <name type="scientific">Larkinella knui</name>
    <dbReference type="NCBI Taxonomy" id="2025310"/>
    <lineage>
        <taxon>Bacteria</taxon>
        <taxon>Pseudomonadati</taxon>
        <taxon>Bacteroidota</taxon>
        <taxon>Cytophagia</taxon>
        <taxon>Cytophagales</taxon>
        <taxon>Spirosomataceae</taxon>
        <taxon>Larkinella</taxon>
    </lineage>
</organism>
<evidence type="ECO:0000313" key="3">
    <source>
        <dbReference type="Proteomes" id="UP000274271"/>
    </source>
</evidence>
<dbReference type="Proteomes" id="UP000274271">
    <property type="component" value="Unassembled WGS sequence"/>
</dbReference>
<protein>
    <submittedName>
        <fullName evidence="2">DUF3471 domain-containing protein</fullName>
    </submittedName>
</protein>
<gene>
    <name evidence="2" type="ORF">EHT87_14865</name>
</gene>
<sequence>MPFLKIWALPARNWSFLRTRPTSRTVSTKKLNGRKLLPVFCKPAQNRPVNRLPNFTLKPFIFRHSKLPFPMKTSLLFALTFAASTVVFAARKPDFRIKTVIQADSTDLKAYAGTYTFAQNDNFKQVTITVENGELYGAVDAYPKNKLLKQATADTFKSTSEYGSVFTFIRDAATKAVTGFKLQIMGNEVTAKKE</sequence>
<dbReference type="Pfam" id="PF11954">
    <property type="entry name" value="DUF3471"/>
    <property type="match status" value="1"/>
</dbReference>
<dbReference type="AlphaFoldDB" id="A0A3P1CKV0"/>